<feature type="compositionally biased region" description="Low complexity" evidence="1">
    <location>
        <begin position="113"/>
        <end position="131"/>
    </location>
</feature>
<evidence type="ECO:0000256" key="2">
    <source>
        <dbReference type="SAM" id="Phobius"/>
    </source>
</evidence>
<keyword evidence="2" id="KW-0812">Transmembrane</keyword>
<geneLocation type="plasmid" evidence="3">
    <name>pSQ10</name>
</geneLocation>
<dbReference type="AlphaFoldDB" id="Q27I85"/>
<feature type="compositionally biased region" description="Gly residues" evidence="1">
    <location>
        <begin position="180"/>
        <end position="275"/>
    </location>
</feature>
<feature type="region of interest" description="Disordered" evidence="1">
    <location>
        <begin position="1"/>
        <end position="63"/>
    </location>
</feature>
<protein>
    <submittedName>
        <fullName evidence="3">PSQ10.3c</fullName>
    </submittedName>
</protein>
<keyword evidence="2" id="KW-1133">Transmembrane helix</keyword>
<reference evidence="3" key="1">
    <citation type="submission" date="2006-02" db="EMBL/GenBank/DDBJ databases">
        <title>Complete nucleotide sequence of Nocardiopsis plasmid pSQ10.</title>
        <authorList>
            <person name="Shen M."/>
            <person name="Xia H."/>
            <person name="Jiang C."/>
            <person name="Xu L."/>
            <person name="Qin Z."/>
        </authorList>
    </citation>
    <scope>NUCLEOTIDE SEQUENCE</scope>
    <source>
        <strain evidence="3">90127</strain>
        <plasmid evidence="3">pSQ10</plasmid>
    </source>
</reference>
<name>Q27I85_9ACTN</name>
<evidence type="ECO:0000256" key="1">
    <source>
        <dbReference type="SAM" id="MobiDB-lite"/>
    </source>
</evidence>
<keyword evidence="3" id="KW-0614">Plasmid</keyword>
<feature type="compositionally biased region" description="Basic and acidic residues" evidence="1">
    <location>
        <begin position="103"/>
        <end position="112"/>
    </location>
</feature>
<feature type="region of interest" description="Disordered" evidence="1">
    <location>
        <begin position="395"/>
        <end position="416"/>
    </location>
</feature>
<feature type="region of interest" description="Disordered" evidence="1">
    <location>
        <begin position="103"/>
        <end position="275"/>
    </location>
</feature>
<accession>Q27I85</accession>
<dbReference type="RefSeq" id="WP_012954650.1">
    <property type="nucleotide sequence ID" value="NC_013779.1"/>
</dbReference>
<dbReference type="EMBL" id="DQ399904">
    <property type="protein sequence ID" value="ABD48726.1"/>
    <property type="molecule type" value="Genomic_DNA"/>
</dbReference>
<sequence>MSKHDVDDIPEAEPLPALDETEKSAATAVTPVEELTPEQATTLGHEGEQEEEEAPPPLPPLLELAGSNLTTASGLAYGAVGVAGLLAVGAVATVGTAAYLAKGARERRERAAQRGGTEPAPRGFRALARGAGATGRGTLGGGRGRGLGGGAPGGLAGRGRRGAGAAGGGRRSGASSAGLGRKGAGAGAAGGRGGLFGSRSGTGRGAGLTGGRTGGAGSSLGRSSGGSGRWGGAGGGARSARGLGGSRPGSGFGAGGGSRSFGGHRGGRGGRAGGLFGAARRRASGRITAISDPAMPSRASGRRPFRGAFGAMRRGWNHPRVRRGRVKFKRASVRTRDYMRKRARRLRAAAFWQGLAGWWGRLWGRIRHDGRYGPMSSASAAASALAVAALGPSRRRSAPRPALSGRVIGTSARTPGEISSARQPLAIGAGASGTDLEGNVMTKKPGEIIRAETAADEMRAALAAFGGADVHMLTYEQGLQALPHILRTLGTGLGQMSSSAEGEQPLNPAVVEFMHQISGAVHQVADVAGELPGLFRAAHESELELLEDRRPHAERWDRSRRDS</sequence>
<organism evidence="3">
    <name type="scientific">Nocardiopsis sp. 90127</name>
    <dbReference type="NCBI Taxonomy" id="373213"/>
    <lineage>
        <taxon>Bacteria</taxon>
        <taxon>Bacillati</taxon>
        <taxon>Actinomycetota</taxon>
        <taxon>Actinomycetes</taxon>
        <taxon>Streptosporangiales</taxon>
        <taxon>Nocardiopsidaceae</taxon>
        <taxon>Nocardiopsis</taxon>
    </lineage>
</organism>
<feature type="transmembrane region" description="Helical" evidence="2">
    <location>
        <begin position="75"/>
        <end position="100"/>
    </location>
</feature>
<keyword evidence="2" id="KW-0472">Membrane</keyword>
<evidence type="ECO:0000313" key="3">
    <source>
        <dbReference type="EMBL" id="ABD48726.1"/>
    </source>
</evidence>
<feature type="compositionally biased region" description="Gly residues" evidence="1">
    <location>
        <begin position="132"/>
        <end position="171"/>
    </location>
</feature>
<proteinExistence type="predicted"/>